<dbReference type="CTD" id="9817026"/>
<organism evidence="2">
    <name type="scientific">Caenorhabditis remanei</name>
    <name type="common">Caenorhabditis vulgaris</name>
    <dbReference type="NCBI Taxonomy" id="31234"/>
    <lineage>
        <taxon>Eukaryota</taxon>
        <taxon>Metazoa</taxon>
        <taxon>Ecdysozoa</taxon>
        <taxon>Nematoda</taxon>
        <taxon>Chromadorea</taxon>
        <taxon>Rhabditida</taxon>
        <taxon>Rhabditina</taxon>
        <taxon>Rhabditomorpha</taxon>
        <taxon>Rhabditoidea</taxon>
        <taxon>Rhabditidae</taxon>
        <taxon>Peloderinae</taxon>
        <taxon>Caenorhabditis</taxon>
    </lineage>
</organism>
<gene>
    <name evidence="1" type="ORF">CRE_22434</name>
</gene>
<proteinExistence type="predicted"/>
<dbReference type="Proteomes" id="UP000008281">
    <property type="component" value="Unassembled WGS sequence"/>
</dbReference>
<accession>E3ME53</accession>
<dbReference type="KEGG" id="crq:GCK72_025785"/>
<protein>
    <submittedName>
        <fullName evidence="1">Uncharacterized protein</fullName>
    </submittedName>
</protein>
<dbReference type="RefSeq" id="XP_003105511.2">
    <property type="nucleotide sequence ID" value="XM_003105463.2"/>
</dbReference>
<keyword evidence="2" id="KW-1185">Reference proteome</keyword>
<reference evidence="1" key="1">
    <citation type="submission" date="2007-07" db="EMBL/GenBank/DDBJ databases">
        <title>PCAP assembly of the Caenorhabditis remanei genome.</title>
        <authorList>
            <consortium name="The Caenorhabditis remanei Sequencing Consortium"/>
            <person name="Wilson R.K."/>
        </authorList>
    </citation>
    <scope>NUCLEOTIDE SEQUENCE [LARGE SCALE GENOMIC DNA]</scope>
    <source>
        <strain evidence="1">PB4641</strain>
    </source>
</reference>
<evidence type="ECO:0000313" key="1">
    <source>
        <dbReference type="EMBL" id="EFO99429.1"/>
    </source>
</evidence>
<dbReference type="AlphaFoldDB" id="E3ME53"/>
<sequence length="197" mass="22887">MSAALAIPLTGMVLYNHVRTSTWRLHLKAFHWTALIANIVLASVIILNLEMLPWCVMFPFDSCDVDSGNCNLKRYMFFGSFLYLSLTFLVSSIERVWAINGFGKYRKSVWYSWIKLFSMIVISMGITYCILEEQDTDERESHCFVFSTKDGGRTFFKVYYGIWTLNGLMTISNRMLIQYFKKKKSRGLEVYSICSES</sequence>
<name>E3ME53_CAERE</name>
<dbReference type="HOGENOM" id="CLU_1385342_0_0_1"/>
<evidence type="ECO:0000313" key="2">
    <source>
        <dbReference type="Proteomes" id="UP000008281"/>
    </source>
</evidence>
<dbReference type="GeneID" id="9817026"/>
<dbReference type="EMBL" id="DS268438">
    <property type="protein sequence ID" value="EFO99429.1"/>
    <property type="molecule type" value="Genomic_DNA"/>
</dbReference>